<sequence>MKTDHLQLTTSNDVKHNEREARDILDMMEVDIIEPSKRDEKMVNAMDAFASYVLYEEMEVCKTILDNHMAKGVTVGALQGGNDENEIYRVVINDDENGACFELISKFRTSREGKKFSHLLTAEKFEEYMLGMCDRRSSGRSSRRCTRVNNLMYILTFGCTNGQVRHIDKMNPNLQICLYMSNNCPSTIVFHLEDPNIQNGEQLVSYWEETGRPVPDLVKSMLQLRVHTSRKLSEQRHTRFFSFWGTIDAILETFGKLYRPVSNSLQFNADPGITLIAGGNEVHAGPKTTGPRMFAFAVGIPEEEEEKEEDDDDDDNSTTSEKSNGNGDDEENDGEIQYCPALLHVDLTCILFITMEVEFADRVEEHDEAKRFLLELLISLIEDQPQETYERLLPEDRSDLRDWLGCVARSTVRGDTHEVGEYVTTAIQSDTIFYSPDMGGRIGSNNSNKINKRRARRKNKKKVAK</sequence>
<name>A0A1E7FHR3_9STRA</name>
<evidence type="ECO:0000313" key="2">
    <source>
        <dbReference type="EMBL" id="OEU17712.1"/>
    </source>
</evidence>
<gene>
    <name evidence="2" type="ORF">FRACYDRAFT_238140</name>
</gene>
<feature type="compositionally biased region" description="Acidic residues" evidence="1">
    <location>
        <begin position="302"/>
        <end position="316"/>
    </location>
</feature>
<dbReference type="KEGG" id="fcy:FRACYDRAFT_238140"/>
<evidence type="ECO:0000256" key="1">
    <source>
        <dbReference type="SAM" id="MobiDB-lite"/>
    </source>
</evidence>
<feature type="compositionally biased region" description="Basic residues" evidence="1">
    <location>
        <begin position="450"/>
        <end position="465"/>
    </location>
</feature>
<protein>
    <submittedName>
        <fullName evidence="2">Uncharacterized protein</fullName>
    </submittedName>
</protein>
<keyword evidence="3" id="KW-1185">Reference proteome</keyword>
<organism evidence="2 3">
    <name type="scientific">Fragilariopsis cylindrus CCMP1102</name>
    <dbReference type="NCBI Taxonomy" id="635003"/>
    <lineage>
        <taxon>Eukaryota</taxon>
        <taxon>Sar</taxon>
        <taxon>Stramenopiles</taxon>
        <taxon>Ochrophyta</taxon>
        <taxon>Bacillariophyta</taxon>
        <taxon>Bacillariophyceae</taxon>
        <taxon>Bacillariophycidae</taxon>
        <taxon>Bacillariales</taxon>
        <taxon>Bacillariaceae</taxon>
        <taxon>Fragilariopsis</taxon>
    </lineage>
</organism>
<dbReference type="EMBL" id="KV784357">
    <property type="protein sequence ID" value="OEU17712.1"/>
    <property type="molecule type" value="Genomic_DNA"/>
</dbReference>
<feature type="region of interest" description="Disordered" evidence="1">
    <location>
        <begin position="302"/>
        <end position="334"/>
    </location>
</feature>
<reference evidence="2 3" key="1">
    <citation type="submission" date="2016-09" db="EMBL/GenBank/DDBJ databases">
        <title>Extensive genetic diversity and differential bi-allelic expression allows diatom success in the polar Southern Ocean.</title>
        <authorList>
            <consortium name="DOE Joint Genome Institute"/>
            <person name="Mock T."/>
            <person name="Otillar R.P."/>
            <person name="Strauss J."/>
            <person name="Dupont C."/>
            <person name="Frickenhaus S."/>
            <person name="Maumus F."/>
            <person name="Mcmullan M."/>
            <person name="Sanges R."/>
            <person name="Schmutz J."/>
            <person name="Toseland A."/>
            <person name="Valas R."/>
            <person name="Veluchamy A."/>
            <person name="Ward B.J."/>
            <person name="Allen A."/>
            <person name="Barry K."/>
            <person name="Falciatore A."/>
            <person name="Ferrante M."/>
            <person name="Fortunato A.E."/>
            <person name="Gloeckner G."/>
            <person name="Gruber A."/>
            <person name="Hipkin R."/>
            <person name="Janech M."/>
            <person name="Kroth P."/>
            <person name="Leese F."/>
            <person name="Lindquist E."/>
            <person name="Lyon B.R."/>
            <person name="Martin J."/>
            <person name="Mayer C."/>
            <person name="Parker M."/>
            <person name="Quesneville H."/>
            <person name="Raymond J."/>
            <person name="Uhlig C."/>
            <person name="Valentin K.U."/>
            <person name="Worden A.Z."/>
            <person name="Armbrust E.V."/>
            <person name="Bowler C."/>
            <person name="Green B."/>
            <person name="Moulton V."/>
            <person name="Van Oosterhout C."/>
            <person name="Grigoriev I."/>
        </authorList>
    </citation>
    <scope>NUCLEOTIDE SEQUENCE [LARGE SCALE GENOMIC DNA]</scope>
    <source>
        <strain evidence="2 3">CCMP1102</strain>
    </source>
</reference>
<dbReference type="OrthoDB" id="40701at2759"/>
<feature type="region of interest" description="Disordered" evidence="1">
    <location>
        <begin position="438"/>
        <end position="465"/>
    </location>
</feature>
<evidence type="ECO:0000313" key="3">
    <source>
        <dbReference type="Proteomes" id="UP000095751"/>
    </source>
</evidence>
<dbReference type="InParanoid" id="A0A1E7FHR3"/>
<proteinExistence type="predicted"/>
<accession>A0A1E7FHR3</accession>
<dbReference type="AlphaFoldDB" id="A0A1E7FHR3"/>
<dbReference type="Proteomes" id="UP000095751">
    <property type="component" value="Unassembled WGS sequence"/>
</dbReference>